<organism evidence="1">
    <name type="scientific">Rhizophora mucronata</name>
    <name type="common">Asiatic mangrove</name>
    <dbReference type="NCBI Taxonomy" id="61149"/>
    <lineage>
        <taxon>Eukaryota</taxon>
        <taxon>Viridiplantae</taxon>
        <taxon>Streptophyta</taxon>
        <taxon>Embryophyta</taxon>
        <taxon>Tracheophyta</taxon>
        <taxon>Spermatophyta</taxon>
        <taxon>Magnoliopsida</taxon>
        <taxon>eudicotyledons</taxon>
        <taxon>Gunneridae</taxon>
        <taxon>Pentapetalae</taxon>
        <taxon>rosids</taxon>
        <taxon>fabids</taxon>
        <taxon>Malpighiales</taxon>
        <taxon>Rhizophoraceae</taxon>
        <taxon>Rhizophora</taxon>
    </lineage>
</organism>
<accession>A0A2P2Q3U9</accession>
<dbReference type="EMBL" id="GGEC01081183">
    <property type="protein sequence ID" value="MBX61667.1"/>
    <property type="molecule type" value="Transcribed_RNA"/>
</dbReference>
<sequence length="35" mass="4106">MLPLKVPRSCLSLTRICSLYIPSLKLLYPMHARQY</sequence>
<dbReference type="AlphaFoldDB" id="A0A2P2Q3U9"/>
<name>A0A2P2Q3U9_RHIMU</name>
<protein>
    <submittedName>
        <fullName evidence="1">Uncharacterized protein</fullName>
    </submittedName>
</protein>
<evidence type="ECO:0000313" key="1">
    <source>
        <dbReference type="EMBL" id="MBX61667.1"/>
    </source>
</evidence>
<proteinExistence type="predicted"/>
<reference evidence="1" key="1">
    <citation type="submission" date="2018-02" db="EMBL/GenBank/DDBJ databases">
        <title>Rhizophora mucronata_Transcriptome.</title>
        <authorList>
            <person name="Meera S.P."/>
            <person name="Sreeshan A."/>
            <person name="Augustine A."/>
        </authorList>
    </citation>
    <scope>NUCLEOTIDE SEQUENCE</scope>
    <source>
        <tissue evidence="1">Leaf</tissue>
    </source>
</reference>